<reference evidence="3" key="1">
    <citation type="submission" date="2018-09" db="EMBL/GenBank/DDBJ databases">
        <authorList>
            <person name="Zhu H."/>
        </authorList>
    </citation>
    <scope>NUCLEOTIDE SEQUENCE [LARGE SCALE GENOMIC DNA]</scope>
    <source>
        <strain evidence="3">K1S02-23</strain>
    </source>
</reference>
<proteinExistence type="predicted"/>
<accession>A0A3A3FWP6</accession>
<sequence>MEVIGEVFDAPDWFRQAISVPSSSQSIHVDGCNVHYRCWNSMDHGKPPLLFAHGFLAHSHWWDFIAPFFMDRYRVFALDFSGMGDSEHRSVYDIAIWRDEIAAVARHLDDGPVTLVAHSFGGARAVEACATYHELFRQLVVLDSYLHFEDNTKRQNRFQSSDSPPRRHVDLASAMRRYRLIPDQDAPVYIKEHLARHSLRRYQDGWGWKFDELALIAPRNEPDSTKMLAKLALPVSLVFAQHSRIATRERMQRITKLLPNCNAVIEIPAANHHLFLDQSLAVVSCLRTLFALPR</sequence>
<dbReference type="SUPFAM" id="SSF53474">
    <property type="entry name" value="alpha/beta-Hydrolases"/>
    <property type="match status" value="1"/>
</dbReference>
<keyword evidence="2" id="KW-0378">Hydrolase</keyword>
<evidence type="ECO:0000313" key="3">
    <source>
        <dbReference type="Proteomes" id="UP000266327"/>
    </source>
</evidence>
<dbReference type="AlphaFoldDB" id="A0A3A3FWP6"/>
<dbReference type="PANTHER" id="PTHR43798:SF33">
    <property type="entry name" value="HYDROLASE, PUTATIVE (AFU_ORTHOLOGUE AFUA_2G14860)-RELATED"/>
    <property type="match status" value="1"/>
</dbReference>
<name>A0A3A3FWP6_9BURK</name>
<evidence type="ECO:0000259" key="1">
    <source>
        <dbReference type="Pfam" id="PF00561"/>
    </source>
</evidence>
<dbReference type="InterPro" id="IPR000073">
    <property type="entry name" value="AB_hydrolase_1"/>
</dbReference>
<gene>
    <name evidence="2" type="ORF">D3878_02835</name>
</gene>
<dbReference type="InterPro" id="IPR029058">
    <property type="entry name" value="AB_hydrolase_fold"/>
</dbReference>
<dbReference type="Proteomes" id="UP000266327">
    <property type="component" value="Unassembled WGS sequence"/>
</dbReference>
<feature type="domain" description="AB hydrolase-1" evidence="1">
    <location>
        <begin position="47"/>
        <end position="277"/>
    </location>
</feature>
<dbReference type="GO" id="GO:0016020">
    <property type="term" value="C:membrane"/>
    <property type="evidence" value="ECO:0007669"/>
    <property type="project" value="TreeGrafter"/>
</dbReference>
<dbReference type="Pfam" id="PF00561">
    <property type="entry name" value="Abhydrolase_1"/>
    <property type="match status" value="1"/>
</dbReference>
<protein>
    <submittedName>
        <fullName evidence="2">Alpha/beta hydrolase</fullName>
    </submittedName>
</protein>
<evidence type="ECO:0000313" key="2">
    <source>
        <dbReference type="EMBL" id="RJG00648.1"/>
    </source>
</evidence>
<comment type="caution">
    <text evidence="2">The sequence shown here is derived from an EMBL/GenBank/DDBJ whole genome shotgun (WGS) entry which is preliminary data.</text>
</comment>
<dbReference type="EMBL" id="QYUQ01000002">
    <property type="protein sequence ID" value="RJG00648.1"/>
    <property type="molecule type" value="Genomic_DNA"/>
</dbReference>
<organism evidence="2 3">
    <name type="scientific">Noviherbaspirillum sedimenti</name>
    <dbReference type="NCBI Taxonomy" id="2320865"/>
    <lineage>
        <taxon>Bacteria</taxon>
        <taxon>Pseudomonadati</taxon>
        <taxon>Pseudomonadota</taxon>
        <taxon>Betaproteobacteria</taxon>
        <taxon>Burkholderiales</taxon>
        <taxon>Oxalobacteraceae</taxon>
        <taxon>Noviherbaspirillum</taxon>
    </lineage>
</organism>
<dbReference type="InterPro" id="IPR050266">
    <property type="entry name" value="AB_hydrolase_sf"/>
</dbReference>
<keyword evidence="3" id="KW-1185">Reference proteome</keyword>
<dbReference type="PANTHER" id="PTHR43798">
    <property type="entry name" value="MONOACYLGLYCEROL LIPASE"/>
    <property type="match status" value="1"/>
</dbReference>
<dbReference type="Gene3D" id="3.40.50.1820">
    <property type="entry name" value="alpha/beta hydrolase"/>
    <property type="match status" value="1"/>
</dbReference>
<dbReference type="GO" id="GO:0046464">
    <property type="term" value="P:acylglycerol catabolic process"/>
    <property type="evidence" value="ECO:0007669"/>
    <property type="project" value="TreeGrafter"/>
</dbReference>
<dbReference type="GO" id="GO:0047372">
    <property type="term" value="F:monoacylglycerol lipase activity"/>
    <property type="evidence" value="ECO:0007669"/>
    <property type="project" value="TreeGrafter"/>
</dbReference>